<dbReference type="Proteomes" id="UP000276133">
    <property type="component" value="Unassembled WGS sequence"/>
</dbReference>
<evidence type="ECO:0000256" key="1">
    <source>
        <dbReference type="ARBA" id="ARBA00004316"/>
    </source>
</evidence>
<dbReference type="PANTHER" id="PTHR46613:SF1">
    <property type="entry name" value="RADIAL SPOKE HEAD 10 HOMOLOG B-RELATED"/>
    <property type="match status" value="1"/>
</dbReference>
<protein>
    <submittedName>
        <fullName evidence="3">Radial spoke head 10-like protein</fullName>
    </submittedName>
</protein>
<dbReference type="AlphaFoldDB" id="A0A3M7SMY2"/>
<evidence type="ECO:0000256" key="2">
    <source>
        <dbReference type="ARBA" id="ARBA00023273"/>
    </source>
</evidence>
<keyword evidence="4" id="KW-1185">Reference proteome</keyword>
<proteinExistence type="predicted"/>
<keyword evidence="2" id="KW-0966">Cell projection</keyword>
<sequence>GKYTYKDGRVYEGYFEDDKMTDSPTYNRTSALSQEMNKIKVRIPSAGTTLNLHYLKTNQESSRHDFDLKLDLSSIEKDFDDNKKEIEAVQAQKTIIRYLDLFKQIYRFYSRLGFDSSPDNTYVLNRMQFWRFLKDCKVHLNQHYLTLMDFDRLLNPKMNADDMHCPYDKILLRDFFNHIVLIAYHLYQDQFE</sequence>
<name>A0A3M7SMY2_BRAPC</name>
<accession>A0A3M7SMY2</accession>
<gene>
    <name evidence="3" type="ORF">BpHYR1_039106</name>
</gene>
<dbReference type="GO" id="GO:0042995">
    <property type="term" value="C:cell projection"/>
    <property type="evidence" value="ECO:0007669"/>
    <property type="project" value="UniProtKB-SubCell"/>
</dbReference>
<dbReference type="EMBL" id="REGN01001081">
    <property type="protein sequence ID" value="RNA37153.1"/>
    <property type="molecule type" value="Genomic_DNA"/>
</dbReference>
<dbReference type="OrthoDB" id="294378at2759"/>
<evidence type="ECO:0000313" key="3">
    <source>
        <dbReference type="EMBL" id="RNA37153.1"/>
    </source>
</evidence>
<dbReference type="STRING" id="10195.A0A3M7SMY2"/>
<reference evidence="3 4" key="1">
    <citation type="journal article" date="2018" name="Sci. Rep.">
        <title>Genomic signatures of local adaptation to the degree of environmental predictability in rotifers.</title>
        <authorList>
            <person name="Franch-Gras L."/>
            <person name="Hahn C."/>
            <person name="Garcia-Roger E.M."/>
            <person name="Carmona M.J."/>
            <person name="Serra M."/>
            <person name="Gomez A."/>
        </authorList>
    </citation>
    <scope>NUCLEOTIDE SEQUENCE [LARGE SCALE GENOMIC DNA]</scope>
    <source>
        <strain evidence="3">HYR1</strain>
    </source>
</reference>
<organism evidence="3 4">
    <name type="scientific">Brachionus plicatilis</name>
    <name type="common">Marine rotifer</name>
    <name type="synonym">Brachionus muelleri</name>
    <dbReference type="NCBI Taxonomy" id="10195"/>
    <lineage>
        <taxon>Eukaryota</taxon>
        <taxon>Metazoa</taxon>
        <taxon>Spiralia</taxon>
        <taxon>Gnathifera</taxon>
        <taxon>Rotifera</taxon>
        <taxon>Eurotatoria</taxon>
        <taxon>Monogononta</taxon>
        <taxon>Pseudotrocha</taxon>
        <taxon>Ploima</taxon>
        <taxon>Brachionidae</taxon>
        <taxon>Brachionus</taxon>
    </lineage>
</organism>
<evidence type="ECO:0000313" key="4">
    <source>
        <dbReference type="Proteomes" id="UP000276133"/>
    </source>
</evidence>
<feature type="non-terminal residue" evidence="3">
    <location>
        <position position="1"/>
    </location>
</feature>
<comment type="subcellular location">
    <subcellularLocation>
        <location evidence="1">Cell projection</location>
    </subcellularLocation>
</comment>
<comment type="caution">
    <text evidence="3">The sequence shown here is derived from an EMBL/GenBank/DDBJ whole genome shotgun (WGS) entry which is preliminary data.</text>
</comment>
<dbReference type="PANTHER" id="PTHR46613">
    <property type="entry name" value="RADIAL SPOKE HEAD 10 HOMOLOG B-RELATED"/>
    <property type="match status" value="1"/>
</dbReference>